<dbReference type="PANTHER" id="PTHR44688:SF16">
    <property type="entry name" value="DNA-BINDING TRANSCRIPTIONAL ACTIVATOR DEVR_DOSR"/>
    <property type="match status" value="1"/>
</dbReference>
<dbReference type="AlphaFoldDB" id="A0A193C2F8"/>
<dbReference type="Proteomes" id="UP000093695">
    <property type="component" value="Chromosome"/>
</dbReference>
<protein>
    <submittedName>
        <fullName evidence="5">Helix-turn-helix transcriptional regulator</fullName>
    </submittedName>
</protein>
<dbReference type="InterPro" id="IPR036388">
    <property type="entry name" value="WH-like_DNA-bd_sf"/>
</dbReference>
<proteinExistence type="predicted"/>
<dbReference type="PRINTS" id="PR00038">
    <property type="entry name" value="HTHLUXR"/>
</dbReference>
<reference evidence="5 6" key="1">
    <citation type="journal article" date="2015" name="Genome Announc.">
        <title>Draft Genome Sequence of Norvancomycin-Producing Strain Amycolatopsis orientalis CPCC200066.</title>
        <authorList>
            <person name="Lei X."/>
            <person name="Yuan F."/>
            <person name="Shi Y."/>
            <person name="Li X."/>
            <person name="Wang L."/>
            <person name="Hong B."/>
        </authorList>
    </citation>
    <scope>NUCLEOTIDE SEQUENCE [LARGE SCALE GENOMIC DNA]</scope>
    <source>
        <strain evidence="5 6">B-37</strain>
    </source>
</reference>
<sequence length="201" mass="21349">MDANATDLRVAVYTADPLTRAGLIDMLSRAAVLDVVPSARRGADVLVVAEDPLDHALPVLRRAVTEQGVLPGVLIAGPLPPDGHRSAAAAGVRCLLPYAAARAERLIAEVMTARTAALTSPRELAAGYDALVGAPERSALFDEREIRVLRLIAEGRDTAEIGAEMGYSQRTIKNILHRAQRRLALRNRAQAVAAAIRAGLI</sequence>
<keyword evidence="2" id="KW-0238">DNA-binding</keyword>
<name>A0A193C2F8_AMYOR</name>
<evidence type="ECO:0000256" key="3">
    <source>
        <dbReference type="ARBA" id="ARBA00023163"/>
    </source>
</evidence>
<keyword evidence="1" id="KW-0805">Transcription regulation</keyword>
<keyword evidence="3" id="KW-0804">Transcription</keyword>
<evidence type="ECO:0000256" key="2">
    <source>
        <dbReference type="ARBA" id="ARBA00023125"/>
    </source>
</evidence>
<dbReference type="InterPro" id="IPR016032">
    <property type="entry name" value="Sig_transdc_resp-reg_C-effctor"/>
</dbReference>
<dbReference type="PROSITE" id="PS50043">
    <property type="entry name" value="HTH_LUXR_2"/>
    <property type="match status" value="1"/>
</dbReference>
<dbReference type="GO" id="GO:0003677">
    <property type="term" value="F:DNA binding"/>
    <property type="evidence" value="ECO:0007669"/>
    <property type="project" value="UniProtKB-KW"/>
</dbReference>
<evidence type="ECO:0000313" key="5">
    <source>
        <dbReference type="EMBL" id="ANN18716.1"/>
    </source>
</evidence>
<evidence type="ECO:0000256" key="1">
    <source>
        <dbReference type="ARBA" id="ARBA00023015"/>
    </source>
</evidence>
<dbReference type="PROSITE" id="PS00622">
    <property type="entry name" value="HTH_LUXR_1"/>
    <property type="match status" value="1"/>
</dbReference>
<dbReference type="RefSeq" id="WP_044851195.1">
    <property type="nucleotide sequence ID" value="NZ_CP016174.1"/>
</dbReference>
<dbReference type="CDD" id="cd06170">
    <property type="entry name" value="LuxR_C_like"/>
    <property type="match status" value="1"/>
</dbReference>
<organism evidence="5 6">
    <name type="scientific">Amycolatopsis orientalis</name>
    <name type="common">Nocardia orientalis</name>
    <dbReference type="NCBI Taxonomy" id="31958"/>
    <lineage>
        <taxon>Bacteria</taxon>
        <taxon>Bacillati</taxon>
        <taxon>Actinomycetota</taxon>
        <taxon>Actinomycetes</taxon>
        <taxon>Pseudonocardiales</taxon>
        <taxon>Pseudonocardiaceae</taxon>
        <taxon>Amycolatopsis</taxon>
    </lineage>
</organism>
<dbReference type="STRING" id="31958.SD37_25875"/>
<dbReference type="SMART" id="SM00421">
    <property type="entry name" value="HTH_LUXR"/>
    <property type="match status" value="1"/>
</dbReference>
<evidence type="ECO:0000313" key="6">
    <source>
        <dbReference type="Proteomes" id="UP000093695"/>
    </source>
</evidence>
<feature type="domain" description="HTH luxR-type" evidence="4">
    <location>
        <begin position="134"/>
        <end position="199"/>
    </location>
</feature>
<evidence type="ECO:0000259" key="4">
    <source>
        <dbReference type="PROSITE" id="PS50043"/>
    </source>
</evidence>
<dbReference type="Gene3D" id="1.10.10.10">
    <property type="entry name" value="Winged helix-like DNA-binding domain superfamily/Winged helix DNA-binding domain"/>
    <property type="match status" value="1"/>
</dbReference>
<dbReference type="eggNOG" id="COG2197">
    <property type="taxonomic scope" value="Bacteria"/>
</dbReference>
<dbReference type="PANTHER" id="PTHR44688">
    <property type="entry name" value="DNA-BINDING TRANSCRIPTIONAL ACTIVATOR DEVR_DOSR"/>
    <property type="match status" value="1"/>
</dbReference>
<dbReference type="KEGG" id="aori:SD37_25875"/>
<gene>
    <name evidence="5" type="ORF">SD37_25875</name>
</gene>
<dbReference type="GO" id="GO:0006355">
    <property type="term" value="P:regulation of DNA-templated transcription"/>
    <property type="evidence" value="ECO:0007669"/>
    <property type="project" value="InterPro"/>
</dbReference>
<dbReference type="EMBL" id="CP016174">
    <property type="protein sequence ID" value="ANN18716.1"/>
    <property type="molecule type" value="Genomic_DNA"/>
</dbReference>
<accession>A0A193C2F8</accession>
<keyword evidence="6" id="KW-1185">Reference proteome</keyword>
<dbReference type="SUPFAM" id="SSF46894">
    <property type="entry name" value="C-terminal effector domain of the bipartite response regulators"/>
    <property type="match status" value="1"/>
</dbReference>
<dbReference type="InterPro" id="IPR000792">
    <property type="entry name" value="Tscrpt_reg_LuxR_C"/>
</dbReference>
<dbReference type="Pfam" id="PF00196">
    <property type="entry name" value="GerE"/>
    <property type="match status" value="1"/>
</dbReference>